<reference evidence="1" key="1">
    <citation type="journal article" date="2020" name="Nature">
        <title>Giant virus diversity and host interactions through global metagenomics.</title>
        <authorList>
            <person name="Schulz F."/>
            <person name="Roux S."/>
            <person name="Paez-Espino D."/>
            <person name="Jungbluth S."/>
            <person name="Walsh D.A."/>
            <person name="Denef V.J."/>
            <person name="McMahon K.D."/>
            <person name="Konstantinidis K.T."/>
            <person name="Eloe-Fadrosh E.A."/>
            <person name="Kyrpides N.C."/>
            <person name="Woyke T."/>
        </authorList>
    </citation>
    <scope>NUCLEOTIDE SEQUENCE</scope>
    <source>
        <strain evidence="1">GVMAG-M-3300023184-182</strain>
    </source>
</reference>
<evidence type="ECO:0000313" key="1">
    <source>
        <dbReference type="EMBL" id="QHT85618.1"/>
    </source>
</evidence>
<accession>A0A6C0HXW1</accession>
<sequence>MTEDDYSFVLIKDEDNSELYHPIKVEPDFCNDSFIFKNCKLAILDSCLQDKILIDDVVLDHSANYLIQTREMGHFGVYSVGNGIKIFENQVEVEQDIYHYYFMKFSK</sequence>
<dbReference type="EMBL" id="MN740043">
    <property type="protein sequence ID" value="QHT85618.1"/>
    <property type="molecule type" value="Genomic_DNA"/>
</dbReference>
<organism evidence="1">
    <name type="scientific">viral metagenome</name>
    <dbReference type="NCBI Taxonomy" id="1070528"/>
    <lineage>
        <taxon>unclassified sequences</taxon>
        <taxon>metagenomes</taxon>
        <taxon>organismal metagenomes</taxon>
    </lineage>
</organism>
<protein>
    <submittedName>
        <fullName evidence="1">Uncharacterized protein</fullName>
    </submittedName>
</protein>
<proteinExistence type="predicted"/>
<name>A0A6C0HXW1_9ZZZZ</name>
<dbReference type="AlphaFoldDB" id="A0A6C0HXW1"/>